<keyword evidence="1" id="KW-1133">Transmembrane helix</keyword>
<feature type="transmembrane region" description="Helical" evidence="1">
    <location>
        <begin position="68"/>
        <end position="85"/>
    </location>
</feature>
<reference evidence="2 3" key="2">
    <citation type="submission" date="2012-02" db="EMBL/GenBank/DDBJ databases">
        <title>Improved High-Quality Draft sequence of Eubacterium cellulosolvens 6.</title>
        <authorList>
            <consortium name="US DOE Joint Genome Institute"/>
            <person name="Lucas S."/>
            <person name="Han J."/>
            <person name="Lapidus A."/>
            <person name="Cheng J.-F."/>
            <person name="Goodwin L."/>
            <person name="Pitluck S."/>
            <person name="Peters L."/>
            <person name="Mikhailova N."/>
            <person name="Gu W."/>
            <person name="Detter J.C."/>
            <person name="Han C."/>
            <person name="Tapia R."/>
            <person name="Land M."/>
            <person name="Hauser L."/>
            <person name="Kyrpides N."/>
            <person name="Ivanova N."/>
            <person name="Pagani I."/>
            <person name="Johnson E."/>
            <person name="Mukhopadhyay B."/>
            <person name="Anderson I."/>
            <person name="Woyke T."/>
        </authorList>
    </citation>
    <scope>NUCLEOTIDE SEQUENCE [LARGE SCALE GENOMIC DNA]</scope>
    <source>
        <strain evidence="2 3">6</strain>
    </source>
</reference>
<keyword evidence="1" id="KW-0472">Membrane</keyword>
<dbReference type="EMBL" id="CM001487">
    <property type="protein sequence ID" value="EIM56317.1"/>
    <property type="molecule type" value="Genomic_DNA"/>
</dbReference>
<name>I5AR94_EUBC6</name>
<feature type="transmembrane region" description="Helical" evidence="1">
    <location>
        <begin position="133"/>
        <end position="159"/>
    </location>
</feature>
<keyword evidence="3" id="KW-1185">Reference proteome</keyword>
<feature type="transmembrane region" description="Helical" evidence="1">
    <location>
        <begin position="91"/>
        <end position="112"/>
    </location>
</feature>
<evidence type="ECO:0000313" key="3">
    <source>
        <dbReference type="Proteomes" id="UP000005753"/>
    </source>
</evidence>
<dbReference type="HOGENOM" id="CLU_092741_1_0_9"/>
<accession>I5AR94</accession>
<evidence type="ECO:0000256" key="1">
    <source>
        <dbReference type="SAM" id="Phobius"/>
    </source>
</evidence>
<evidence type="ECO:0008006" key="4">
    <source>
        <dbReference type="Google" id="ProtNLM"/>
    </source>
</evidence>
<feature type="transmembrane region" description="Helical" evidence="1">
    <location>
        <begin position="195"/>
        <end position="212"/>
    </location>
</feature>
<gene>
    <name evidence="2" type="ORF">EubceDRAFT1_0466</name>
</gene>
<dbReference type="eggNOG" id="ENOG50309TJ">
    <property type="taxonomic scope" value="Bacteria"/>
</dbReference>
<dbReference type="AlphaFoldDB" id="I5AR94"/>
<keyword evidence="1" id="KW-0812">Transmembrane</keyword>
<feature type="transmembrane region" description="Helical" evidence="1">
    <location>
        <begin position="171"/>
        <end position="188"/>
    </location>
</feature>
<sequence length="262" mass="29972">MKQTGISDEKIEELLRTIQQTNDCEPSRGGIDRTIYRACEILDTVTQVKRIGFIEFVANQIRFMKKKWWILQSILLFFACEWISISGDTDYTYRGLSILASLFVILIIPEFWKNIECGSFEIEEASVFDLRSVYAAKFIAFGVVDTVLLTFFCVLATQLQGFLFADVLKQFVFPVMIAAAICLLSFSSKKRYSEVTTMMLCVISNLAWMILAMNESVYSEITPLVWIGLFGFCSFIIIYCVSKSLRRSGEYWEVWIHGLGVG</sequence>
<dbReference type="OrthoDB" id="1691759at2"/>
<feature type="transmembrane region" description="Helical" evidence="1">
    <location>
        <begin position="224"/>
        <end position="242"/>
    </location>
</feature>
<reference evidence="2 3" key="1">
    <citation type="submission" date="2010-08" db="EMBL/GenBank/DDBJ databases">
        <authorList>
            <consortium name="US DOE Joint Genome Institute (JGI-PGF)"/>
            <person name="Lucas S."/>
            <person name="Copeland A."/>
            <person name="Lapidus A."/>
            <person name="Cheng J.-F."/>
            <person name="Bruce D."/>
            <person name="Goodwin L."/>
            <person name="Pitluck S."/>
            <person name="Land M.L."/>
            <person name="Hauser L."/>
            <person name="Chang Y.-J."/>
            <person name="Anderson I.J."/>
            <person name="Johnson E."/>
            <person name="Mulhopadhyay B."/>
            <person name="Kyrpides N."/>
            <person name="Woyke T.J."/>
        </authorList>
    </citation>
    <scope>NUCLEOTIDE SEQUENCE [LARGE SCALE GENOMIC DNA]</scope>
    <source>
        <strain evidence="2 3">6</strain>
    </source>
</reference>
<evidence type="ECO:0000313" key="2">
    <source>
        <dbReference type="EMBL" id="EIM56317.1"/>
    </source>
</evidence>
<protein>
    <recommendedName>
        <fullName evidence="4">ABC-2 family transporter protein</fullName>
    </recommendedName>
</protein>
<organism evidence="2 3">
    <name type="scientific">Eubacterium cellulosolvens (strain ATCC 43171 / JCM 9499 / 6)</name>
    <name type="common">Cillobacterium cellulosolvens</name>
    <dbReference type="NCBI Taxonomy" id="633697"/>
    <lineage>
        <taxon>Bacteria</taxon>
        <taxon>Bacillati</taxon>
        <taxon>Bacillota</taxon>
        <taxon>Clostridia</taxon>
        <taxon>Eubacteriales</taxon>
        <taxon>Eubacteriaceae</taxon>
        <taxon>Eubacterium</taxon>
    </lineage>
</organism>
<proteinExistence type="predicted"/>
<dbReference type="STRING" id="633697.EubceDRAFT1_0466"/>
<dbReference type="Proteomes" id="UP000005753">
    <property type="component" value="Chromosome"/>
</dbReference>